<protein>
    <submittedName>
        <fullName evidence="2">Uncharacterized protein</fullName>
    </submittedName>
</protein>
<dbReference type="Proteomes" id="UP000807769">
    <property type="component" value="Unassembled WGS sequence"/>
</dbReference>
<feature type="region of interest" description="Disordered" evidence="1">
    <location>
        <begin position="298"/>
        <end position="355"/>
    </location>
</feature>
<dbReference type="EMBL" id="JABBWG010000069">
    <property type="protein sequence ID" value="KAG1803231.1"/>
    <property type="molecule type" value="Genomic_DNA"/>
</dbReference>
<dbReference type="RefSeq" id="XP_041186492.1">
    <property type="nucleotide sequence ID" value="XM_041341234.1"/>
</dbReference>
<comment type="caution">
    <text evidence="2">The sequence shown here is derived from an EMBL/GenBank/DDBJ whole genome shotgun (WGS) entry which is preliminary data.</text>
</comment>
<evidence type="ECO:0000313" key="2">
    <source>
        <dbReference type="EMBL" id="KAG1803231.1"/>
    </source>
</evidence>
<dbReference type="GeneID" id="64635250"/>
<accession>A0A9P7DUF5</accession>
<organism evidence="2 3">
    <name type="scientific">Suillus subaureus</name>
    <dbReference type="NCBI Taxonomy" id="48587"/>
    <lineage>
        <taxon>Eukaryota</taxon>
        <taxon>Fungi</taxon>
        <taxon>Dikarya</taxon>
        <taxon>Basidiomycota</taxon>
        <taxon>Agaricomycotina</taxon>
        <taxon>Agaricomycetes</taxon>
        <taxon>Agaricomycetidae</taxon>
        <taxon>Boletales</taxon>
        <taxon>Suillineae</taxon>
        <taxon>Suillaceae</taxon>
        <taxon>Suillus</taxon>
    </lineage>
</organism>
<dbReference type="OrthoDB" id="2691455at2759"/>
<name>A0A9P7DUF5_9AGAM</name>
<dbReference type="AlphaFoldDB" id="A0A9P7DUF5"/>
<keyword evidence="3" id="KW-1185">Reference proteome</keyword>
<gene>
    <name evidence="2" type="ORF">BJ212DRAFT_1487098</name>
</gene>
<sequence length="355" mass="39678">MYLIANDLATGIDPEDQSDEEAVISNNPWAAVPWGHVTQDPDHYLDMDCISQNVVIKDPSHLQKEAIISSDEDEVLKKTPQAIASDKEEDLECHTPSLSNSCPKFHMGGDTVSYLQSHSTLPSYHHLLATVQKLSNTYTPDPKGKARKQHLPVWASWTWSEAYLPQNMHNDVQASFVALEELGNYIIKSHDWGMIEYEADEAGDDVPQYLGDSILGFKVGDKIEEAITRIQVKVDTMLPDGNEKQMTVGEEVHMRHLENKRQVKERRERVAEEAQVVEKARVAQEKRVAEASWITEKRAATSKKASSTNTGGKGKGKHTATDVDDSVMKKVKISAPPDPPCHSARDRVASKKYKN</sequence>
<reference evidence="2" key="1">
    <citation type="journal article" date="2020" name="New Phytol.">
        <title>Comparative genomics reveals dynamic genome evolution in host specialist ectomycorrhizal fungi.</title>
        <authorList>
            <person name="Lofgren L.A."/>
            <person name="Nguyen N.H."/>
            <person name="Vilgalys R."/>
            <person name="Ruytinx J."/>
            <person name="Liao H.L."/>
            <person name="Branco S."/>
            <person name="Kuo A."/>
            <person name="LaButti K."/>
            <person name="Lipzen A."/>
            <person name="Andreopoulos W."/>
            <person name="Pangilinan J."/>
            <person name="Riley R."/>
            <person name="Hundley H."/>
            <person name="Na H."/>
            <person name="Barry K."/>
            <person name="Grigoriev I.V."/>
            <person name="Stajich J.E."/>
            <person name="Kennedy P.G."/>
        </authorList>
    </citation>
    <scope>NUCLEOTIDE SEQUENCE</scope>
    <source>
        <strain evidence="2">MN1</strain>
    </source>
</reference>
<proteinExistence type="predicted"/>
<evidence type="ECO:0000313" key="3">
    <source>
        <dbReference type="Proteomes" id="UP000807769"/>
    </source>
</evidence>
<evidence type="ECO:0000256" key="1">
    <source>
        <dbReference type="SAM" id="MobiDB-lite"/>
    </source>
</evidence>